<protein>
    <recommendedName>
        <fullName evidence="4">Flagellar hook protein FlgE</fullName>
    </recommendedName>
</protein>
<reference evidence="8 9" key="1">
    <citation type="journal article" date="2015" name="Antonie Van Leeuwenhoek">
        <title>Pseudooceanicola atlanticus gen. nov. sp. nov., isolated from surface seawater of the Atlantic Ocean and reclassification of Oceanicola batsensis, Oceanicola marinus, Oceanicola nitratireducens, Oceanicola nanhaiensis, Oceanicola antarcticus and Oceanicola flagellatus, as Pseudooceanicola batsensis comb. nov., Pseudooceanicola marinus comb. nov., Pseudooceanicola nitratireducens comb. nov., Pseudooceanicola nanhaiensis comb. nov., Pseudooceanicola antarcticus comb. nov., and Pseudooceanicola flagellatus comb. nov.</title>
        <authorList>
            <person name="Lai Q."/>
            <person name="Li G."/>
            <person name="Liu X."/>
            <person name="Du Y."/>
            <person name="Sun F."/>
            <person name="Shao Z."/>
        </authorList>
    </citation>
    <scope>NUCLEOTIDE SEQUENCE [LARGE SCALE GENOMIC DNA]</scope>
    <source>
        <strain evidence="8 9">22II-s11g</strain>
    </source>
</reference>
<dbReference type="GO" id="GO:0071978">
    <property type="term" value="P:bacterial-type flagellum-dependent swarming motility"/>
    <property type="evidence" value="ECO:0007669"/>
    <property type="project" value="TreeGrafter"/>
</dbReference>
<sequence>MSISQAMMSGVSGLMANSKAVSRISYNIANSDTTGYKRSFANMLTSGASVPSGMIEASGVQVSVAHENTKDGTVLATGNSTNLAISGGGFFAVTRNANDGTTEPAHYMTRAGDFEPDADGYLRNAAGYYLAGFPFDENGSLGVIDRNQFSGLETVKISGTSVTGNPTTLMTLQGNLPSQESGLATPGDPYVTSIEYFTALGAAERIEFEWQPSSNNNEWTLSISDTAGNSYGTLDATFNDSGALAGSPLGYANATSTATAPAAFAFDAATGIATLTIDNGTAPQVIEVELGAPNTFDGLTQFAGDYVPLVGNANGTQSGSLARAEITEDGTVWGIFDNGMRRELYSIPLATVPNPNGLLTADNNIFALSQSSGSFTLATAGQGMAGEITGGAIESSNVDIAEELTELIQKQRAFSSNAKIITTADEMLDETVRLKR</sequence>
<keyword evidence="8" id="KW-0969">Cilium</keyword>
<dbReference type="InterPro" id="IPR001444">
    <property type="entry name" value="Flag_bb_rod_N"/>
</dbReference>
<dbReference type="InterPro" id="IPR010930">
    <property type="entry name" value="Flg_bb/hook_C_dom"/>
</dbReference>
<dbReference type="Pfam" id="PF22692">
    <property type="entry name" value="LlgE_F_G_D1"/>
    <property type="match status" value="1"/>
</dbReference>
<dbReference type="eggNOG" id="COG1749">
    <property type="taxonomic scope" value="Bacteria"/>
</dbReference>
<evidence type="ECO:0000313" key="8">
    <source>
        <dbReference type="EMBL" id="KGM46965.1"/>
    </source>
</evidence>
<feature type="domain" description="Flagellar basal-body/hook protein C-terminal" evidence="6">
    <location>
        <begin position="391"/>
        <end position="434"/>
    </location>
</feature>
<organism evidence="8 9">
    <name type="scientific">Pseudooceanicola atlanticus</name>
    <dbReference type="NCBI Taxonomy" id="1461694"/>
    <lineage>
        <taxon>Bacteria</taxon>
        <taxon>Pseudomonadati</taxon>
        <taxon>Pseudomonadota</taxon>
        <taxon>Alphaproteobacteria</taxon>
        <taxon>Rhodobacterales</taxon>
        <taxon>Paracoccaceae</taxon>
        <taxon>Pseudooceanicola</taxon>
    </lineage>
</organism>
<keyword evidence="3 4" id="KW-0975">Bacterial flagellum</keyword>
<evidence type="ECO:0000256" key="2">
    <source>
        <dbReference type="ARBA" id="ARBA00009677"/>
    </source>
</evidence>
<dbReference type="NCBIfam" id="TIGR03506">
    <property type="entry name" value="FlgEFG_subfam"/>
    <property type="match status" value="1"/>
</dbReference>
<dbReference type="InterPro" id="IPR037925">
    <property type="entry name" value="FlgE/F/G-like"/>
</dbReference>
<name>A0A0A0E9U5_9RHOB</name>
<evidence type="ECO:0000256" key="1">
    <source>
        <dbReference type="ARBA" id="ARBA00004117"/>
    </source>
</evidence>
<dbReference type="GO" id="GO:0005829">
    <property type="term" value="C:cytosol"/>
    <property type="evidence" value="ECO:0007669"/>
    <property type="project" value="TreeGrafter"/>
</dbReference>
<dbReference type="PANTHER" id="PTHR30435:SF1">
    <property type="entry name" value="FLAGELLAR HOOK PROTEIN FLGE"/>
    <property type="match status" value="1"/>
</dbReference>
<evidence type="ECO:0000259" key="5">
    <source>
        <dbReference type="Pfam" id="PF00460"/>
    </source>
</evidence>
<comment type="caution">
    <text evidence="8">The sequence shown here is derived from an EMBL/GenBank/DDBJ whole genome shotgun (WGS) entry which is preliminary data.</text>
</comment>
<evidence type="ECO:0000256" key="4">
    <source>
        <dbReference type="RuleBase" id="RU362116"/>
    </source>
</evidence>
<evidence type="ECO:0000256" key="3">
    <source>
        <dbReference type="ARBA" id="ARBA00023143"/>
    </source>
</evidence>
<dbReference type="Pfam" id="PF06429">
    <property type="entry name" value="Flg_bbr_C"/>
    <property type="match status" value="1"/>
</dbReference>
<feature type="domain" description="Flagellar hook protein FlgE/F/G-like D1" evidence="7">
    <location>
        <begin position="84"/>
        <end position="132"/>
    </location>
</feature>
<gene>
    <name evidence="8" type="ORF">ATO9_20785</name>
</gene>
<feature type="domain" description="Flagellar basal body rod protein N-terminal" evidence="5">
    <location>
        <begin position="9"/>
        <end position="37"/>
    </location>
</feature>
<dbReference type="InterPro" id="IPR020013">
    <property type="entry name" value="Flagellar_FlgE/F/G"/>
</dbReference>
<dbReference type="STRING" id="1461694.ATO9_20785"/>
<accession>A0A0A0E9U5</accession>
<comment type="similarity">
    <text evidence="2 4">Belongs to the flagella basal body rod proteins family.</text>
</comment>
<dbReference type="OrthoDB" id="8372879at2"/>
<dbReference type="SUPFAM" id="SSF117143">
    <property type="entry name" value="Flagellar hook protein flgE"/>
    <property type="match status" value="1"/>
</dbReference>
<keyword evidence="8" id="KW-0282">Flagellum</keyword>
<evidence type="ECO:0000259" key="6">
    <source>
        <dbReference type="Pfam" id="PF06429"/>
    </source>
</evidence>
<proteinExistence type="inferred from homology"/>
<dbReference type="Pfam" id="PF00460">
    <property type="entry name" value="Flg_bb_rod"/>
    <property type="match status" value="1"/>
</dbReference>
<dbReference type="Proteomes" id="UP000030004">
    <property type="component" value="Unassembled WGS sequence"/>
</dbReference>
<dbReference type="GO" id="GO:0009424">
    <property type="term" value="C:bacterial-type flagellum hook"/>
    <property type="evidence" value="ECO:0007669"/>
    <property type="project" value="TreeGrafter"/>
</dbReference>
<dbReference type="RefSeq" id="WP_043753829.1">
    <property type="nucleotide sequence ID" value="NZ_AQQX01000016.1"/>
</dbReference>
<dbReference type="EMBL" id="AQQX01000016">
    <property type="protein sequence ID" value="KGM46965.1"/>
    <property type="molecule type" value="Genomic_DNA"/>
</dbReference>
<evidence type="ECO:0000313" key="9">
    <source>
        <dbReference type="Proteomes" id="UP000030004"/>
    </source>
</evidence>
<comment type="subcellular location">
    <subcellularLocation>
        <location evidence="1 4">Bacterial flagellum basal body</location>
    </subcellularLocation>
</comment>
<evidence type="ECO:0000259" key="7">
    <source>
        <dbReference type="Pfam" id="PF22692"/>
    </source>
</evidence>
<dbReference type="PANTHER" id="PTHR30435">
    <property type="entry name" value="FLAGELLAR PROTEIN"/>
    <property type="match status" value="1"/>
</dbReference>
<keyword evidence="8" id="KW-0966">Cell projection</keyword>
<dbReference type="AlphaFoldDB" id="A0A0A0E9U5"/>
<keyword evidence="9" id="KW-1185">Reference proteome</keyword>
<dbReference type="GO" id="GO:0009425">
    <property type="term" value="C:bacterial-type flagellum basal body"/>
    <property type="evidence" value="ECO:0007669"/>
    <property type="project" value="UniProtKB-SubCell"/>
</dbReference>
<dbReference type="InterPro" id="IPR053967">
    <property type="entry name" value="LlgE_F_G-like_D1"/>
</dbReference>
<comment type="function">
    <text evidence="4">A flexible structure which links the flagellar filament to the drive apparatus in the basal body.</text>
</comment>